<sequence length="86" mass="10390">LGWWNRILTLDEINTLPRESYAMFQQNRVRWFSIPAAGAAITVQATAYVQSRMRLKDDWILFMKKIKAWFREKLWRYQCALIHRAT</sequence>
<evidence type="ECO:0000313" key="1">
    <source>
        <dbReference type="EMBL" id="KKM01882.1"/>
    </source>
</evidence>
<reference evidence="1" key="1">
    <citation type="journal article" date="2015" name="Nature">
        <title>Complex archaea that bridge the gap between prokaryotes and eukaryotes.</title>
        <authorList>
            <person name="Spang A."/>
            <person name="Saw J.H."/>
            <person name="Jorgensen S.L."/>
            <person name="Zaremba-Niedzwiedzka K."/>
            <person name="Martijn J."/>
            <person name="Lind A.E."/>
            <person name="van Eijk R."/>
            <person name="Schleper C."/>
            <person name="Guy L."/>
            <person name="Ettema T.J."/>
        </authorList>
    </citation>
    <scope>NUCLEOTIDE SEQUENCE</scope>
</reference>
<protein>
    <submittedName>
        <fullName evidence="1">Uncharacterized protein</fullName>
    </submittedName>
</protein>
<accession>A0A0F9HFE7</accession>
<comment type="caution">
    <text evidence="1">The sequence shown here is derived from an EMBL/GenBank/DDBJ whole genome shotgun (WGS) entry which is preliminary data.</text>
</comment>
<feature type="non-terminal residue" evidence="1">
    <location>
        <position position="1"/>
    </location>
</feature>
<dbReference type="AlphaFoldDB" id="A0A0F9HFE7"/>
<proteinExistence type="predicted"/>
<name>A0A0F9HFE7_9ZZZZ</name>
<organism evidence="1">
    <name type="scientific">marine sediment metagenome</name>
    <dbReference type="NCBI Taxonomy" id="412755"/>
    <lineage>
        <taxon>unclassified sequences</taxon>
        <taxon>metagenomes</taxon>
        <taxon>ecological metagenomes</taxon>
    </lineage>
</organism>
<dbReference type="EMBL" id="LAZR01017077">
    <property type="protein sequence ID" value="KKM01882.1"/>
    <property type="molecule type" value="Genomic_DNA"/>
</dbReference>
<gene>
    <name evidence="1" type="ORF">LCGC14_1790060</name>
</gene>